<gene>
    <name evidence="12" type="ORF">EV684_10987</name>
</gene>
<dbReference type="AlphaFoldDB" id="A0A4R2M4H4"/>
<evidence type="ECO:0000256" key="10">
    <source>
        <dbReference type="RuleBase" id="RU364115"/>
    </source>
</evidence>
<evidence type="ECO:0000313" key="13">
    <source>
        <dbReference type="Proteomes" id="UP000295106"/>
    </source>
</evidence>
<evidence type="ECO:0000256" key="8">
    <source>
        <dbReference type="ARBA" id="ARBA00022840"/>
    </source>
</evidence>
<dbReference type="Pfam" id="PF18766">
    <property type="entry name" value="SWI2_SNF2"/>
    <property type="match status" value="1"/>
</dbReference>
<evidence type="ECO:0000256" key="2">
    <source>
        <dbReference type="ARBA" id="ARBA00008598"/>
    </source>
</evidence>
<dbReference type="InterPro" id="IPR007409">
    <property type="entry name" value="Restrct_endonuc_type1_HsdR_N"/>
</dbReference>
<dbReference type="SUPFAM" id="SSF52540">
    <property type="entry name" value="P-loop containing nucleoside triphosphate hydrolases"/>
    <property type="match status" value="2"/>
</dbReference>
<dbReference type="InterPro" id="IPR004473">
    <property type="entry name" value="Restrct_endonuc_typeI_HsdR"/>
</dbReference>
<keyword evidence="8 10" id="KW-0067">ATP-binding</keyword>
<evidence type="ECO:0000256" key="5">
    <source>
        <dbReference type="ARBA" id="ARBA00022747"/>
    </source>
</evidence>
<dbReference type="CDD" id="cd22332">
    <property type="entry name" value="HsdR_N"/>
    <property type="match status" value="1"/>
</dbReference>
<evidence type="ECO:0000256" key="6">
    <source>
        <dbReference type="ARBA" id="ARBA00022759"/>
    </source>
</evidence>
<evidence type="ECO:0000313" key="12">
    <source>
        <dbReference type="EMBL" id="TCP01452.1"/>
    </source>
</evidence>
<dbReference type="Pfam" id="PF04313">
    <property type="entry name" value="HSDR_N"/>
    <property type="match status" value="1"/>
</dbReference>
<comment type="subunit">
    <text evidence="10">The type I restriction/modification system is composed of three polypeptides R, M and S.</text>
</comment>
<keyword evidence="7 10" id="KW-0378">Hydrolase</keyword>
<dbReference type="EMBL" id="SLXD01000009">
    <property type="protein sequence ID" value="TCP01452.1"/>
    <property type="molecule type" value="Genomic_DNA"/>
</dbReference>
<feature type="domain" description="Helicase ATP-binding" evidence="11">
    <location>
        <begin position="288"/>
        <end position="504"/>
    </location>
</feature>
<dbReference type="InterPro" id="IPR014001">
    <property type="entry name" value="Helicase_ATP-bd"/>
</dbReference>
<keyword evidence="6" id="KW-0255">Endonuclease</keyword>
<reference evidence="12 13" key="1">
    <citation type="submission" date="2019-03" db="EMBL/GenBank/DDBJ databases">
        <title>Genomic Encyclopedia of Type Strains, Phase IV (KMG-IV): sequencing the most valuable type-strain genomes for metagenomic binning, comparative biology and taxonomic classification.</title>
        <authorList>
            <person name="Goeker M."/>
        </authorList>
    </citation>
    <scope>NUCLEOTIDE SEQUENCE [LARGE SCALE GENOMIC DNA]</scope>
    <source>
        <strain evidence="12 13">DSM 1709</strain>
    </source>
</reference>
<evidence type="ECO:0000259" key="11">
    <source>
        <dbReference type="SMART" id="SM00487"/>
    </source>
</evidence>
<dbReference type="EC" id="3.1.21.3" evidence="10"/>
<dbReference type="InterPro" id="IPR055180">
    <property type="entry name" value="HsdR_RecA-like_helicase_dom_2"/>
</dbReference>
<dbReference type="GO" id="GO:0005524">
    <property type="term" value="F:ATP binding"/>
    <property type="evidence" value="ECO:0007669"/>
    <property type="project" value="UniProtKB-KW"/>
</dbReference>
<dbReference type="CDD" id="cd18800">
    <property type="entry name" value="SF2_C_EcoR124I-like"/>
    <property type="match status" value="1"/>
</dbReference>
<evidence type="ECO:0000256" key="3">
    <source>
        <dbReference type="ARBA" id="ARBA00022722"/>
    </source>
</evidence>
<dbReference type="GO" id="GO:0009035">
    <property type="term" value="F:type I site-specific deoxyribonuclease activity"/>
    <property type="evidence" value="ECO:0007669"/>
    <property type="project" value="UniProtKB-EC"/>
</dbReference>
<comment type="catalytic activity">
    <reaction evidence="1 10">
        <text>Endonucleolytic cleavage of DNA to give random double-stranded fragments with terminal 5'-phosphates, ATP is simultaneously hydrolyzed.</text>
        <dbReference type="EC" id="3.1.21.3"/>
    </reaction>
</comment>
<dbReference type="Gene3D" id="3.40.50.300">
    <property type="entry name" value="P-loop containing nucleotide triphosphate hydrolases"/>
    <property type="match status" value="2"/>
</dbReference>
<dbReference type="PANTHER" id="PTHR30195">
    <property type="entry name" value="TYPE I SITE-SPECIFIC DEOXYRIBONUCLEASE PROTEIN SUBUNIT M AND R"/>
    <property type="match status" value="1"/>
</dbReference>
<dbReference type="GeneID" id="99686025"/>
<dbReference type="NCBIfam" id="TIGR00348">
    <property type="entry name" value="hsdR"/>
    <property type="match status" value="1"/>
</dbReference>
<comment type="caution">
    <text evidence="12">The sequence shown here is derived from an EMBL/GenBank/DDBJ whole genome shotgun (WGS) entry which is preliminary data.</text>
</comment>
<keyword evidence="3" id="KW-0540">Nuclease</keyword>
<evidence type="ECO:0000256" key="4">
    <source>
        <dbReference type="ARBA" id="ARBA00022741"/>
    </source>
</evidence>
<dbReference type="SMART" id="SM00487">
    <property type="entry name" value="DEXDc"/>
    <property type="match status" value="1"/>
</dbReference>
<organism evidence="12 13">
    <name type="scientific">Rubrivivax gelatinosus</name>
    <name type="common">Rhodocyclus gelatinosus</name>
    <name type="synonym">Rhodopseudomonas gelatinosa</name>
    <dbReference type="NCBI Taxonomy" id="28068"/>
    <lineage>
        <taxon>Bacteria</taxon>
        <taxon>Pseudomonadati</taxon>
        <taxon>Pseudomonadota</taxon>
        <taxon>Betaproteobacteria</taxon>
        <taxon>Burkholderiales</taxon>
        <taxon>Sphaerotilaceae</taxon>
        <taxon>Rubrivivax</taxon>
    </lineage>
</organism>
<dbReference type="PANTHER" id="PTHR30195:SF15">
    <property type="entry name" value="TYPE I RESTRICTION ENZYME HINDI ENDONUCLEASE SUBUNIT"/>
    <property type="match status" value="1"/>
</dbReference>
<comment type="similarity">
    <text evidence="2 10">Belongs to the HsdR family.</text>
</comment>
<comment type="function">
    <text evidence="10">Subunit R is required for both nuclease and ATPase activities, but not for modification.</text>
</comment>
<sequence length="1090" mass="121492">MSEYTEVEQPFLAQLAAQGWTVIDQGPQLPHDAASSLRPSFRLWWLPGVFREAVRALNTLPDVAGDGTPWLTDRQLDELESQLFRQPLRTLLEANQAVHELLLKAQVDVNEATGEVDPVVRLIDFVHPERNRFHAINQFRIATPGCVREFIVPDIVLFVNGIPLAVVECKKGSATCANPMQEAHQQLQRYMRRRAETEAAGLKEGEPRLFHSNLLLVRSSGLEADYGSISSGEEHFYAWKTLYPADDAARSGLNPQQQLVAGLLLPANLLQILRTCTVFMDTDAGARVKVVCRYQQFRAAGRIVQRLRAGRTAAERSGVVWHTQGSGKSLTMVFVARMLRASQDLSDFKIVLVNDRQDLEEQLGATATLIGGRVNVIASTLDLRRHLASDSSDISMVMIHKFQEREPVLGNAVAEALGSYRAMPAGKTFGVVNAGDRIVLMIDEAHRTQGSDLGENLFEAFPNATRLAFTGTPLITERHGERKTHKRFGEYIDTYKLLDAVNDGATLQILYEGRTADSALNEKHAFDEKFEDLFRDRSEEELAAIRRKYGATGDILEAKARIAAIARDLVRHYVDNILPNGFKAQVVCHSKLACVRYQESIDTAIAERLGEEQAKAQPDAQLLRRLAFLKTAVVVSSDGSNEAAYITHARRQAARLNAVENFCKGFDLDDPDRANTGIAFLIVCDMLLTGFDAPIEQVMYIDKRLREHTLLQAIARTNRVKRGKQRGYIVDYIGLANHLTEALTLYTASDELQELHDGLKSISTELPVLEERYQRLLQHFDARGVNGIEAFVTGRLGDVRQDAAVVHAAVKALADERYRADFEVYLKKFLMSLDIVLPHASAQAFRVPARRFGYILQVAKERYKDESLQLGDAGGKVKALINEHLISLGINPRVPPVELLAEDFLQRLQQHAGGNDEAKASEMEHAIRKHCTVHHDEDPAFYNKLSEKVDALIERHHDEWDLLVEKLQELRAEAVAGRKQGVQGLGTEASTFYEHLAGVAYGGTGVVAADLPAFKVLMTTLVELLQDSIRSIDFWQSADKQKRLRGEIKAAIARAGLQVVLTQRERVAVEVMKLAKNRHDQLLKAANDAG</sequence>
<name>A0A4R2M4H4_RUBGE</name>
<evidence type="ECO:0000256" key="9">
    <source>
        <dbReference type="ARBA" id="ARBA00023125"/>
    </source>
</evidence>
<dbReference type="InterPro" id="IPR040980">
    <property type="entry name" value="SWI2_SNF2"/>
</dbReference>
<dbReference type="RefSeq" id="WP_132648046.1">
    <property type="nucleotide sequence ID" value="NZ_CP181386.1"/>
</dbReference>
<dbReference type="GO" id="GO:0003677">
    <property type="term" value="F:DNA binding"/>
    <property type="evidence" value="ECO:0007669"/>
    <property type="project" value="UniProtKB-KW"/>
</dbReference>
<proteinExistence type="inferred from homology"/>
<accession>A0A4R2M4H4</accession>
<dbReference type="Pfam" id="PF22679">
    <property type="entry name" value="T1R_D3-like"/>
    <property type="match status" value="1"/>
</dbReference>
<keyword evidence="4 10" id="KW-0547">Nucleotide-binding</keyword>
<dbReference type="GO" id="GO:0009307">
    <property type="term" value="P:DNA restriction-modification system"/>
    <property type="evidence" value="ECO:0007669"/>
    <property type="project" value="UniProtKB-KW"/>
</dbReference>
<dbReference type="Proteomes" id="UP000295106">
    <property type="component" value="Unassembled WGS sequence"/>
</dbReference>
<dbReference type="InterPro" id="IPR051268">
    <property type="entry name" value="Type-I_R_enzyme_R_subunit"/>
</dbReference>
<evidence type="ECO:0000256" key="7">
    <source>
        <dbReference type="ARBA" id="ARBA00022801"/>
    </source>
</evidence>
<evidence type="ECO:0000256" key="1">
    <source>
        <dbReference type="ARBA" id="ARBA00000851"/>
    </source>
</evidence>
<dbReference type="OrthoDB" id="9758243at2"/>
<dbReference type="Gene3D" id="3.90.1570.50">
    <property type="match status" value="1"/>
</dbReference>
<dbReference type="InterPro" id="IPR027417">
    <property type="entry name" value="P-loop_NTPase"/>
</dbReference>
<keyword evidence="9 10" id="KW-0238">DNA-binding</keyword>
<keyword evidence="5 10" id="KW-0680">Restriction system</keyword>
<protein>
    <recommendedName>
        <fullName evidence="10">Type I restriction enzyme endonuclease subunit</fullName>
        <shortName evidence="10">R protein</shortName>
        <ecNumber evidence="10">3.1.21.3</ecNumber>
    </recommendedName>
</protein>